<evidence type="ECO:0000313" key="3">
    <source>
        <dbReference type="Proteomes" id="UP000076798"/>
    </source>
</evidence>
<dbReference type="Proteomes" id="UP000076798">
    <property type="component" value="Unassembled WGS sequence"/>
</dbReference>
<gene>
    <name evidence="2" type="ORF">SISSUDRAFT_1061606</name>
</gene>
<feature type="compositionally biased region" description="Basic and acidic residues" evidence="1">
    <location>
        <begin position="7"/>
        <end position="20"/>
    </location>
</feature>
<feature type="region of interest" description="Disordered" evidence="1">
    <location>
        <begin position="56"/>
        <end position="83"/>
    </location>
</feature>
<proteinExistence type="predicted"/>
<dbReference type="AlphaFoldDB" id="A0A166DU02"/>
<organism evidence="2 3">
    <name type="scientific">Sistotremastrum suecicum HHB10207 ss-3</name>
    <dbReference type="NCBI Taxonomy" id="1314776"/>
    <lineage>
        <taxon>Eukaryota</taxon>
        <taxon>Fungi</taxon>
        <taxon>Dikarya</taxon>
        <taxon>Basidiomycota</taxon>
        <taxon>Agaricomycotina</taxon>
        <taxon>Agaricomycetes</taxon>
        <taxon>Sistotremastrales</taxon>
        <taxon>Sistotremastraceae</taxon>
        <taxon>Sistotremastrum</taxon>
    </lineage>
</organism>
<keyword evidence="3" id="KW-1185">Reference proteome</keyword>
<reference evidence="2 3" key="1">
    <citation type="journal article" date="2016" name="Mol. Biol. Evol.">
        <title>Comparative Genomics of Early-Diverging Mushroom-Forming Fungi Provides Insights into the Origins of Lignocellulose Decay Capabilities.</title>
        <authorList>
            <person name="Nagy L.G."/>
            <person name="Riley R."/>
            <person name="Tritt A."/>
            <person name="Adam C."/>
            <person name="Daum C."/>
            <person name="Floudas D."/>
            <person name="Sun H."/>
            <person name="Yadav J.S."/>
            <person name="Pangilinan J."/>
            <person name="Larsson K.H."/>
            <person name="Matsuura K."/>
            <person name="Barry K."/>
            <person name="Labutti K."/>
            <person name="Kuo R."/>
            <person name="Ohm R.A."/>
            <person name="Bhattacharya S.S."/>
            <person name="Shirouzu T."/>
            <person name="Yoshinaga Y."/>
            <person name="Martin F.M."/>
            <person name="Grigoriev I.V."/>
            <person name="Hibbett D.S."/>
        </authorList>
    </citation>
    <scope>NUCLEOTIDE SEQUENCE [LARGE SCALE GENOMIC DNA]</scope>
    <source>
        <strain evidence="2 3">HHB10207 ss-3</strain>
    </source>
</reference>
<feature type="region of interest" description="Disordered" evidence="1">
    <location>
        <begin position="1"/>
        <end position="25"/>
    </location>
</feature>
<name>A0A166DU02_9AGAM</name>
<sequence length="223" mass="24596">MSTRTSDPQRDLDNDNRDEPSQCPIPSAYLRLDAEDLSCSLSSSLQHCRSSILSSSTSSIHSFSTPPSSIASRSTPHKRARPRPKLSLYAIHRHMSAPKTIDPIPRSPDEFPTHSVTMARDSPFPQTIAPTVTRGNTDSHIVPAFTPSVVLTSSLSRRPIPSYPSETHHLPSLTPRSHYQFNTSNGPISIPFDHLPVLMTPPLGLAQLEGFFVGSFDTQDHFF</sequence>
<accession>A0A166DU02</accession>
<evidence type="ECO:0000256" key="1">
    <source>
        <dbReference type="SAM" id="MobiDB-lite"/>
    </source>
</evidence>
<protein>
    <submittedName>
        <fullName evidence="2">Uncharacterized protein</fullName>
    </submittedName>
</protein>
<evidence type="ECO:0000313" key="2">
    <source>
        <dbReference type="EMBL" id="KZT38887.1"/>
    </source>
</evidence>
<dbReference type="EMBL" id="KV428055">
    <property type="protein sequence ID" value="KZT38887.1"/>
    <property type="molecule type" value="Genomic_DNA"/>
</dbReference>
<feature type="compositionally biased region" description="Low complexity" evidence="1">
    <location>
        <begin position="56"/>
        <end position="69"/>
    </location>
</feature>